<sequence>MDKHSMLTKLLQILEEMKSISEQQYTLIADDMEEEALHQFAALALHWEKLSLEMDSIVAEAELEQQTWRSNPEIRTLLEEMNDKTVLMNSKLEGIAAKTIQGIEGARKQQTAVRSYGGMNSMDVVSLYFDQKQ</sequence>
<dbReference type="RefSeq" id="WP_219872234.1">
    <property type="nucleotide sequence ID" value="NZ_JAHZIJ010000005.1"/>
</dbReference>
<name>A0ABS7D5Z8_9BACL</name>
<accession>A0ABS7D5Z8</accession>
<comment type="caution">
    <text evidence="1">The sequence shown here is derived from an EMBL/GenBank/DDBJ whole genome shotgun (WGS) entry which is preliminary data.</text>
</comment>
<dbReference type="Proteomes" id="UP000812277">
    <property type="component" value="Unassembled WGS sequence"/>
</dbReference>
<dbReference type="EMBL" id="JAHZIJ010000005">
    <property type="protein sequence ID" value="MBW7474987.1"/>
    <property type="molecule type" value="Genomic_DNA"/>
</dbReference>
<evidence type="ECO:0008006" key="3">
    <source>
        <dbReference type="Google" id="ProtNLM"/>
    </source>
</evidence>
<evidence type="ECO:0000313" key="1">
    <source>
        <dbReference type="EMBL" id="MBW7474987.1"/>
    </source>
</evidence>
<protein>
    <recommendedName>
        <fullName evidence="3">Flagellar protein FliT</fullName>
    </recommendedName>
</protein>
<keyword evidence="2" id="KW-1185">Reference proteome</keyword>
<organism evidence="1 2">
    <name type="scientific">Paenibacillus oenotherae</name>
    <dbReference type="NCBI Taxonomy" id="1435645"/>
    <lineage>
        <taxon>Bacteria</taxon>
        <taxon>Bacillati</taxon>
        <taxon>Bacillota</taxon>
        <taxon>Bacilli</taxon>
        <taxon>Bacillales</taxon>
        <taxon>Paenibacillaceae</taxon>
        <taxon>Paenibacillus</taxon>
    </lineage>
</organism>
<evidence type="ECO:0000313" key="2">
    <source>
        <dbReference type="Proteomes" id="UP000812277"/>
    </source>
</evidence>
<gene>
    <name evidence="1" type="ORF">K0T92_09540</name>
</gene>
<proteinExistence type="predicted"/>
<reference evidence="1 2" key="1">
    <citation type="submission" date="2021-07" db="EMBL/GenBank/DDBJ databases">
        <title>Paenibacillus radiodurans sp. nov., isolated from the southeastern edge of Tengger Desert.</title>
        <authorList>
            <person name="Zhang G."/>
        </authorList>
    </citation>
    <scope>NUCLEOTIDE SEQUENCE [LARGE SCALE GENOMIC DNA]</scope>
    <source>
        <strain evidence="1 2">DT7-4</strain>
    </source>
</reference>